<name>A0AAW1NIK8_9CHLO</name>
<sequence>MGRADSLQAECSCSYTSHQVPPAALNSAFRRGHGASAARHRPDRQRQARTGVIPSCRLDVRTRGDAPSSAAPQRPQHPPIPTYVKAAGRVIAIPDIHGDINKCVVSLELAGVLRQVNQRPVWCGGNTVVVQLGDVLDRGDIELGTLLMLRDLDEQARRFGGAIYVLNGNHETLTVAGNFRFATRGGMQESAKAMGVSGPALNDIVQLGMARRRMYKPGGPGAQMLAMNPTVLVVNDTLFVHGGLLPQHVDFGLQAINDAVSAWMRGEAPASSKDNAQMIAMGNAHSVVWNRMFGAKDFQKKGRAYVQRTLRTVLERVGATDMVIGHTPQVEGANMELDGQLWRMDVGMSMGVLNAAPQVLEITRDANNRSVKRVLTALPVTNGIPCGVPYCQIRW</sequence>
<dbReference type="GO" id="GO:0016787">
    <property type="term" value="F:hydrolase activity"/>
    <property type="evidence" value="ECO:0007669"/>
    <property type="project" value="InterPro"/>
</dbReference>
<dbReference type="Pfam" id="PF00149">
    <property type="entry name" value="Metallophos"/>
    <property type="match status" value="1"/>
</dbReference>
<dbReference type="PANTHER" id="PTHR46546:SF4">
    <property type="entry name" value="SHEWANELLA-LIKE PROTEIN PHOSPHATASE 1"/>
    <property type="match status" value="1"/>
</dbReference>
<organism evidence="3 4">
    <name type="scientific">Symbiochloris irregularis</name>
    <dbReference type="NCBI Taxonomy" id="706552"/>
    <lineage>
        <taxon>Eukaryota</taxon>
        <taxon>Viridiplantae</taxon>
        <taxon>Chlorophyta</taxon>
        <taxon>core chlorophytes</taxon>
        <taxon>Trebouxiophyceae</taxon>
        <taxon>Trebouxiales</taxon>
        <taxon>Trebouxiaceae</taxon>
        <taxon>Symbiochloris</taxon>
    </lineage>
</organism>
<feature type="region of interest" description="Disordered" evidence="1">
    <location>
        <begin position="30"/>
        <end position="80"/>
    </location>
</feature>
<keyword evidence="4" id="KW-1185">Reference proteome</keyword>
<dbReference type="SUPFAM" id="SSF56300">
    <property type="entry name" value="Metallo-dependent phosphatases"/>
    <property type="match status" value="1"/>
</dbReference>
<dbReference type="Proteomes" id="UP001465755">
    <property type="component" value="Unassembled WGS sequence"/>
</dbReference>
<feature type="domain" description="Calcineurin-like phosphoesterase" evidence="2">
    <location>
        <begin position="89"/>
        <end position="328"/>
    </location>
</feature>
<dbReference type="InterPro" id="IPR004843">
    <property type="entry name" value="Calcineurin-like_PHP"/>
</dbReference>
<dbReference type="PANTHER" id="PTHR46546">
    <property type="entry name" value="SHEWANELLA-LIKE PROTEIN PHOSPHATASE 1"/>
    <property type="match status" value="1"/>
</dbReference>
<dbReference type="Gene3D" id="3.60.21.10">
    <property type="match status" value="1"/>
</dbReference>
<dbReference type="EMBL" id="JALJOQ010000242">
    <property type="protein sequence ID" value="KAK9787723.1"/>
    <property type="molecule type" value="Genomic_DNA"/>
</dbReference>
<dbReference type="InterPro" id="IPR029052">
    <property type="entry name" value="Metallo-depent_PP-like"/>
</dbReference>
<evidence type="ECO:0000313" key="3">
    <source>
        <dbReference type="EMBL" id="KAK9787723.1"/>
    </source>
</evidence>
<comment type="caution">
    <text evidence="3">The sequence shown here is derived from an EMBL/GenBank/DDBJ whole genome shotgun (WGS) entry which is preliminary data.</text>
</comment>
<protein>
    <recommendedName>
        <fullName evidence="2">Calcineurin-like phosphoesterase domain-containing protein</fullName>
    </recommendedName>
</protein>
<evidence type="ECO:0000259" key="2">
    <source>
        <dbReference type="Pfam" id="PF00149"/>
    </source>
</evidence>
<dbReference type="AlphaFoldDB" id="A0AAW1NIK8"/>
<reference evidence="3 4" key="1">
    <citation type="journal article" date="2024" name="Nat. Commun.">
        <title>Phylogenomics reveals the evolutionary origins of lichenization in chlorophyte algae.</title>
        <authorList>
            <person name="Puginier C."/>
            <person name="Libourel C."/>
            <person name="Otte J."/>
            <person name="Skaloud P."/>
            <person name="Haon M."/>
            <person name="Grisel S."/>
            <person name="Petersen M."/>
            <person name="Berrin J.G."/>
            <person name="Delaux P.M."/>
            <person name="Dal Grande F."/>
            <person name="Keller J."/>
        </authorList>
    </citation>
    <scope>NUCLEOTIDE SEQUENCE [LARGE SCALE GENOMIC DNA]</scope>
    <source>
        <strain evidence="3 4">SAG 2036</strain>
    </source>
</reference>
<evidence type="ECO:0000256" key="1">
    <source>
        <dbReference type="SAM" id="MobiDB-lite"/>
    </source>
</evidence>
<evidence type="ECO:0000313" key="4">
    <source>
        <dbReference type="Proteomes" id="UP001465755"/>
    </source>
</evidence>
<gene>
    <name evidence="3" type="ORF">WJX73_001736</name>
</gene>
<proteinExistence type="predicted"/>
<accession>A0AAW1NIK8</accession>
<feature type="compositionally biased region" description="Basic residues" evidence="1">
    <location>
        <begin position="30"/>
        <end position="43"/>
    </location>
</feature>